<evidence type="ECO:0000256" key="1">
    <source>
        <dbReference type="SAM" id="MobiDB-lite"/>
    </source>
</evidence>
<feature type="region of interest" description="Disordered" evidence="1">
    <location>
        <begin position="37"/>
        <end position="58"/>
    </location>
</feature>
<evidence type="ECO:0000313" key="2">
    <source>
        <dbReference type="EMBL" id="KAL2322948.1"/>
    </source>
</evidence>
<keyword evidence="3" id="KW-1185">Reference proteome</keyword>
<accession>A0ABD1LHC9</accession>
<organism evidence="2 3">
    <name type="scientific">Flemingia macrophylla</name>
    <dbReference type="NCBI Taxonomy" id="520843"/>
    <lineage>
        <taxon>Eukaryota</taxon>
        <taxon>Viridiplantae</taxon>
        <taxon>Streptophyta</taxon>
        <taxon>Embryophyta</taxon>
        <taxon>Tracheophyta</taxon>
        <taxon>Spermatophyta</taxon>
        <taxon>Magnoliopsida</taxon>
        <taxon>eudicotyledons</taxon>
        <taxon>Gunneridae</taxon>
        <taxon>Pentapetalae</taxon>
        <taxon>rosids</taxon>
        <taxon>fabids</taxon>
        <taxon>Fabales</taxon>
        <taxon>Fabaceae</taxon>
        <taxon>Papilionoideae</taxon>
        <taxon>50 kb inversion clade</taxon>
        <taxon>NPAAA clade</taxon>
        <taxon>indigoferoid/millettioid clade</taxon>
        <taxon>Phaseoleae</taxon>
        <taxon>Flemingia</taxon>
    </lineage>
</organism>
<sequence length="58" mass="6572">MFFPTLSEGHFIPKDCPKVLFNTKGFLLLDMSMGRSQVENVEPSPNKPNKNQPILQPL</sequence>
<dbReference type="AlphaFoldDB" id="A0ABD1LHC9"/>
<reference evidence="2 3" key="1">
    <citation type="submission" date="2024-08" db="EMBL/GenBank/DDBJ databases">
        <title>Insights into the chromosomal genome structure of Flemingia macrophylla.</title>
        <authorList>
            <person name="Ding Y."/>
            <person name="Zhao Y."/>
            <person name="Bi W."/>
            <person name="Wu M."/>
            <person name="Zhao G."/>
            <person name="Gong Y."/>
            <person name="Li W."/>
            <person name="Zhang P."/>
        </authorList>
    </citation>
    <scope>NUCLEOTIDE SEQUENCE [LARGE SCALE GENOMIC DNA]</scope>
    <source>
        <strain evidence="2">DYQJB</strain>
        <tissue evidence="2">Leaf</tissue>
    </source>
</reference>
<feature type="compositionally biased region" description="Polar residues" evidence="1">
    <location>
        <begin position="47"/>
        <end position="58"/>
    </location>
</feature>
<name>A0ABD1LHC9_9FABA</name>
<proteinExistence type="predicted"/>
<evidence type="ECO:0000313" key="3">
    <source>
        <dbReference type="Proteomes" id="UP001603857"/>
    </source>
</evidence>
<protein>
    <submittedName>
        <fullName evidence="2">Uncharacterized protein</fullName>
    </submittedName>
</protein>
<gene>
    <name evidence="2" type="ORF">Fmac_027327</name>
</gene>
<dbReference type="Proteomes" id="UP001603857">
    <property type="component" value="Unassembled WGS sequence"/>
</dbReference>
<comment type="caution">
    <text evidence="2">The sequence shown here is derived from an EMBL/GenBank/DDBJ whole genome shotgun (WGS) entry which is preliminary data.</text>
</comment>
<dbReference type="EMBL" id="JBGMDY010000009">
    <property type="protein sequence ID" value="KAL2322948.1"/>
    <property type="molecule type" value="Genomic_DNA"/>
</dbReference>